<evidence type="ECO:0000313" key="7">
    <source>
        <dbReference type="EMBL" id="KAJ3213598.1"/>
    </source>
</evidence>
<dbReference type="InterPro" id="IPR036236">
    <property type="entry name" value="Znf_C2H2_sf"/>
</dbReference>
<feature type="domain" description="C2H2-type" evidence="6">
    <location>
        <begin position="233"/>
        <end position="251"/>
    </location>
</feature>
<sequence>MDVTPPIASSLYGKNFDLSLCSNLQALQNYFFQESFQSINYLNAIEELLNFDNCYGEDIETPFDFSNQLFSYSFKTPLRSLSISSQDSPPLLSSPLSSNADVEFTNQFDFNEYHDNYKFNRMTSLFGNMSNQDIPFDKNMNCLSTTPSNSTNNSTCLLSPKKETSIKELPLSEDNLMPSPVISSTKIPVAGFFEFSLHKSKEKKHKCEYCSRLFLRKHDKLRHVRNHLGIKPFQCQHCKKQFTRSDALTRHCISSKSCSSKC</sequence>
<dbReference type="AlphaFoldDB" id="A0AAD5TX27"/>
<accession>A0AAD5TX27</accession>
<dbReference type="SMART" id="SM00355">
    <property type="entry name" value="ZnF_C2H2"/>
    <property type="match status" value="2"/>
</dbReference>
<evidence type="ECO:0000256" key="2">
    <source>
        <dbReference type="ARBA" id="ARBA00022737"/>
    </source>
</evidence>
<feature type="domain" description="C2H2-type" evidence="6">
    <location>
        <begin position="205"/>
        <end position="232"/>
    </location>
</feature>
<reference evidence="7" key="1">
    <citation type="submission" date="2020-05" db="EMBL/GenBank/DDBJ databases">
        <title>Phylogenomic resolution of chytrid fungi.</title>
        <authorList>
            <person name="Stajich J.E."/>
            <person name="Amses K."/>
            <person name="Simmons R."/>
            <person name="Seto K."/>
            <person name="Myers J."/>
            <person name="Bonds A."/>
            <person name="Quandt C.A."/>
            <person name="Barry K."/>
            <person name="Liu P."/>
            <person name="Grigoriev I."/>
            <person name="Longcore J.E."/>
            <person name="James T.Y."/>
        </authorList>
    </citation>
    <scope>NUCLEOTIDE SEQUENCE</scope>
    <source>
        <strain evidence="7">JEL0476</strain>
    </source>
</reference>
<keyword evidence="4" id="KW-0862">Zinc</keyword>
<gene>
    <name evidence="7" type="primary">PLAGL1</name>
    <name evidence="7" type="ORF">HK099_007278</name>
</gene>
<evidence type="ECO:0000256" key="3">
    <source>
        <dbReference type="ARBA" id="ARBA00022771"/>
    </source>
</evidence>
<dbReference type="SUPFAM" id="SSF57667">
    <property type="entry name" value="beta-beta-alpha zinc fingers"/>
    <property type="match status" value="1"/>
</dbReference>
<dbReference type="GO" id="GO:0000981">
    <property type="term" value="F:DNA-binding transcription factor activity, RNA polymerase II-specific"/>
    <property type="evidence" value="ECO:0007669"/>
    <property type="project" value="TreeGrafter"/>
</dbReference>
<dbReference type="Gene3D" id="3.30.160.60">
    <property type="entry name" value="Classic Zinc Finger"/>
    <property type="match status" value="2"/>
</dbReference>
<dbReference type="PANTHER" id="PTHR23235">
    <property type="entry name" value="KRUEPPEL-LIKE TRANSCRIPTION FACTOR"/>
    <property type="match status" value="1"/>
</dbReference>
<protein>
    <submittedName>
        <fullName evidence="7">Zinc finger protein plagl1</fullName>
    </submittedName>
</protein>
<evidence type="ECO:0000256" key="5">
    <source>
        <dbReference type="PROSITE-ProRule" id="PRU00042"/>
    </source>
</evidence>
<organism evidence="7 8">
    <name type="scientific">Clydaea vesicula</name>
    <dbReference type="NCBI Taxonomy" id="447962"/>
    <lineage>
        <taxon>Eukaryota</taxon>
        <taxon>Fungi</taxon>
        <taxon>Fungi incertae sedis</taxon>
        <taxon>Chytridiomycota</taxon>
        <taxon>Chytridiomycota incertae sedis</taxon>
        <taxon>Chytridiomycetes</taxon>
        <taxon>Lobulomycetales</taxon>
        <taxon>Lobulomycetaceae</taxon>
        <taxon>Clydaea</taxon>
    </lineage>
</organism>
<dbReference type="PROSITE" id="PS50157">
    <property type="entry name" value="ZINC_FINGER_C2H2_2"/>
    <property type="match status" value="2"/>
</dbReference>
<keyword evidence="3 5" id="KW-0863">Zinc-finger</keyword>
<comment type="caution">
    <text evidence="7">The sequence shown here is derived from an EMBL/GenBank/DDBJ whole genome shotgun (WGS) entry which is preliminary data.</text>
</comment>
<keyword evidence="1" id="KW-0479">Metal-binding</keyword>
<dbReference type="GO" id="GO:0008270">
    <property type="term" value="F:zinc ion binding"/>
    <property type="evidence" value="ECO:0007669"/>
    <property type="project" value="UniProtKB-KW"/>
</dbReference>
<dbReference type="InterPro" id="IPR013087">
    <property type="entry name" value="Znf_C2H2_type"/>
</dbReference>
<keyword evidence="2" id="KW-0677">Repeat</keyword>
<dbReference type="FunFam" id="3.30.160.60:FF:000100">
    <property type="entry name" value="Zinc finger 45-like"/>
    <property type="match status" value="1"/>
</dbReference>
<dbReference type="GO" id="GO:0000978">
    <property type="term" value="F:RNA polymerase II cis-regulatory region sequence-specific DNA binding"/>
    <property type="evidence" value="ECO:0007669"/>
    <property type="project" value="TreeGrafter"/>
</dbReference>
<dbReference type="EMBL" id="JADGJW010000695">
    <property type="protein sequence ID" value="KAJ3213598.1"/>
    <property type="molecule type" value="Genomic_DNA"/>
</dbReference>
<evidence type="ECO:0000256" key="1">
    <source>
        <dbReference type="ARBA" id="ARBA00022723"/>
    </source>
</evidence>
<proteinExistence type="predicted"/>
<dbReference type="PROSITE" id="PS00028">
    <property type="entry name" value="ZINC_FINGER_C2H2_1"/>
    <property type="match status" value="1"/>
</dbReference>
<dbReference type="PANTHER" id="PTHR23235:SF60">
    <property type="entry name" value="STRIPE, ISOFORM D"/>
    <property type="match status" value="1"/>
</dbReference>
<name>A0AAD5TX27_9FUNG</name>
<evidence type="ECO:0000259" key="6">
    <source>
        <dbReference type="PROSITE" id="PS50157"/>
    </source>
</evidence>
<keyword evidence="8" id="KW-1185">Reference proteome</keyword>
<dbReference type="Proteomes" id="UP001211065">
    <property type="component" value="Unassembled WGS sequence"/>
</dbReference>
<evidence type="ECO:0000313" key="8">
    <source>
        <dbReference type="Proteomes" id="UP001211065"/>
    </source>
</evidence>
<evidence type="ECO:0000256" key="4">
    <source>
        <dbReference type="ARBA" id="ARBA00022833"/>
    </source>
</evidence>